<organism evidence="1 2">
    <name type="scientific">Eretmocerus hayati</name>
    <dbReference type="NCBI Taxonomy" id="131215"/>
    <lineage>
        <taxon>Eukaryota</taxon>
        <taxon>Metazoa</taxon>
        <taxon>Ecdysozoa</taxon>
        <taxon>Arthropoda</taxon>
        <taxon>Hexapoda</taxon>
        <taxon>Insecta</taxon>
        <taxon>Pterygota</taxon>
        <taxon>Neoptera</taxon>
        <taxon>Endopterygota</taxon>
        <taxon>Hymenoptera</taxon>
        <taxon>Apocrita</taxon>
        <taxon>Proctotrupomorpha</taxon>
        <taxon>Chalcidoidea</taxon>
        <taxon>Aphelinidae</taxon>
        <taxon>Aphelininae</taxon>
        <taxon>Eretmocerus</taxon>
    </lineage>
</organism>
<dbReference type="EMBL" id="CM056743">
    <property type="protein sequence ID" value="KAJ8672291.1"/>
    <property type="molecule type" value="Genomic_DNA"/>
</dbReference>
<dbReference type="Proteomes" id="UP001239111">
    <property type="component" value="Chromosome 3"/>
</dbReference>
<keyword evidence="2" id="KW-1185">Reference proteome</keyword>
<gene>
    <name evidence="1" type="ORF">QAD02_003550</name>
</gene>
<name>A0ACC2NMD9_9HYME</name>
<protein>
    <submittedName>
        <fullName evidence="1">Uncharacterized protein</fullName>
    </submittedName>
</protein>
<comment type="caution">
    <text evidence="1">The sequence shown here is derived from an EMBL/GenBank/DDBJ whole genome shotgun (WGS) entry which is preliminary data.</text>
</comment>
<sequence>MGSEWLERGHDRSRMWKWAEMGRIMMDKKKLLQIEKDPTGKERETRRKLKEFSKEQIQKGRKASTRDTHAIIDGRIWKWTELENKPFQTGKAWKRNRGQEGKKKHTDTSTEHSGRENADQ</sequence>
<reference evidence="1" key="1">
    <citation type="submission" date="2023-04" db="EMBL/GenBank/DDBJ databases">
        <title>A chromosome-level genome assembly of the parasitoid wasp Eretmocerus hayati.</title>
        <authorList>
            <person name="Zhong Y."/>
            <person name="Liu S."/>
            <person name="Liu Y."/>
        </authorList>
    </citation>
    <scope>NUCLEOTIDE SEQUENCE</scope>
    <source>
        <strain evidence="1">ZJU_SS_LIU_2023</strain>
    </source>
</reference>
<proteinExistence type="predicted"/>
<evidence type="ECO:0000313" key="2">
    <source>
        <dbReference type="Proteomes" id="UP001239111"/>
    </source>
</evidence>
<evidence type="ECO:0000313" key="1">
    <source>
        <dbReference type="EMBL" id="KAJ8672291.1"/>
    </source>
</evidence>
<accession>A0ACC2NMD9</accession>